<dbReference type="InterPro" id="IPR029063">
    <property type="entry name" value="SAM-dependent_MTases_sf"/>
</dbReference>
<keyword evidence="1 4" id="KW-0489">Methyltransferase</keyword>
<evidence type="ECO:0000313" key="3">
    <source>
        <dbReference type="EMBL" id="UTY28458.1"/>
    </source>
</evidence>
<dbReference type="Proteomes" id="UP001059401">
    <property type="component" value="Chromosome"/>
</dbReference>
<dbReference type="EMBL" id="CP038802">
    <property type="protein sequence ID" value="UTY28458.1"/>
    <property type="molecule type" value="Genomic_DNA"/>
</dbReference>
<dbReference type="PIRSF" id="PIRSF004553">
    <property type="entry name" value="CHP00095"/>
    <property type="match status" value="1"/>
</dbReference>
<dbReference type="NCBIfam" id="TIGR00095">
    <property type="entry name" value="16S rRNA (guanine(966)-N(2))-methyltransferase RsmD"/>
    <property type="match status" value="1"/>
</dbReference>
<evidence type="ECO:0000313" key="5">
    <source>
        <dbReference type="Proteomes" id="UP001058682"/>
    </source>
</evidence>
<accession>A0AAE9MSI1</accession>
<dbReference type="PROSITE" id="PS00092">
    <property type="entry name" value="N6_MTASE"/>
    <property type="match status" value="1"/>
</dbReference>
<dbReference type="SUPFAM" id="SSF53335">
    <property type="entry name" value="S-adenosyl-L-methionine-dependent methyltransferases"/>
    <property type="match status" value="1"/>
</dbReference>
<dbReference type="PANTHER" id="PTHR43542:SF1">
    <property type="entry name" value="METHYLTRANSFERASE"/>
    <property type="match status" value="1"/>
</dbReference>
<keyword evidence="6" id="KW-1185">Reference proteome</keyword>
<dbReference type="Proteomes" id="UP001058682">
    <property type="component" value="Chromosome"/>
</dbReference>
<protein>
    <submittedName>
        <fullName evidence="4">16S rRNA (Guanine(966)-N(2))-methyltransferase RsmD</fullName>
        <ecNumber evidence="4">2.1.1.171</ecNumber>
    </submittedName>
</protein>
<dbReference type="KEGG" id="tpk:JO40_10435"/>
<name>A0AAE9MSI1_9SPIR</name>
<dbReference type="EC" id="2.1.1.171" evidence="4"/>
<dbReference type="Pfam" id="PF03602">
    <property type="entry name" value="Cons_hypoth95"/>
    <property type="match status" value="1"/>
</dbReference>
<dbReference type="RefSeq" id="WP_044979199.1">
    <property type="nucleotide sequence ID" value="NZ_CP009228.1"/>
</dbReference>
<keyword evidence="2 4" id="KW-0808">Transferase</keyword>
<dbReference type="Gene3D" id="3.40.50.150">
    <property type="entry name" value="Vaccinia Virus protein VP39"/>
    <property type="match status" value="1"/>
</dbReference>
<dbReference type="InterPro" id="IPR002052">
    <property type="entry name" value="DNA_methylase_N6_adenine_CS"/>
</dbReference>
<dbReference type="AlphaFoldDB" id="A0AAE9MSI1"/>
<sequence>MRITGGSLKNRQVECPKGIIRPAMDRMRESVFSILGDLSGLSFLDLFTGSGVCGLEAYSRGAYPVYLVEKDADKFPVLLKNVSMADKKLECKRMPAETFIKRAKVSFDIIYLDPPFPYKFHVELLKKIEESKILKEGGLVMMHRPSEKAMPQTIGSLTKRDERIYGRSIVDFYRKENYCMRFVTKSRDMEEGCLS</sequence>
<dbReference type="GO" id="GO:0003676">
    <property type="term" value="F:nucleic acid binding"/>
    <property type="evidence" value="ECO:0007669"/>
    <property type="project" value="InterPro"/>
</dbReference>
<evidence type="ECO:0000313" key="6">
    <source>
        <dbReference type="Proteomes" id="UP001059401"/>
    </source>
</evidence>
<dbReference type="CDD" id="cd02440">
    <property type="entry name" value="AdoMet_MTases"/>
    <property type="match status" value="1"/>
</dbReference>
<evidence type="ECO:0000256" key="1">
    <source>
        <dbReference type="ARBA" id="ARBA00022603"/>
    </source>
</evidence>
<reference evidence="4" key="1">
    <citation type="submission" date="2019-04" db="EMBL/GenBank/DDBJ databases">
        <title>Whole genome sequencing of oral phylogroup 2 treponemes.</title>
        <authorList>
            <person name="Chan Y."/>
            <person name="Zeng H.H."/>
            <person name="Yu X.L."/>
            <person name="Leung W.K."/>
            <person name="Watt R.M."/>
        </authorList>
    </citation>
    <scope>NUCLEOTIDE SEQUENCE</scope>
    <source>
        <strain evidence="4">OMZ 835</strain>
        <strain evidence="3">OMZ 847</strain>
    </source>
</reference>
<organism evidence="4 5">
    <name type="scientific">Treponema putidum</name>
    <dbReference type="NCBI Taxonomy" id="221027"/>
    <lineage>
        <taxon>Bacteria</taxon>
        <taxon>Pseudomonadati</taxon>
        <taxon>Spirochaetota</taxon>
        <taxon>Spirochaetia</taxon>
        <taxon>Spirochaetales</taxon>
        <taxon>Treponemataceae</taxon>
        <taxon>Treponema</taxon>
    </lineage>
</organism>
<evidence type="ECO:0000256" key="2">
    <source>
        <dbReference type="ARBA" id="ARBA00022679"/>
    </source>
</evidence>
<evidence type="ECO:0000313" key="4">
    <source>
        <dbReference type="EMBL" id="UTY33324.1"/>
    </source>
</evidence>
<dbReference type="PANTHER" id="PTHR43542">
    <property type="entry name" value="METHYLTRANSFERASE"/>
    <property type="match status" value="1"/>
</dbReference>
<gene>
    <name evidence="4" type="primary">rsmD</name>
    <name evidence="4" type="ORF">E4N74_04330</name>
    <name evidence="3" type="ORF">E4N76_05225</name>
</gene>
<proteinExistence type="predicted"/>
<dbReference type="GO" id="GO:0052913">
    <property type="term" value="F:16S rRNA (guanine(966)-N(2))-methyltransferase activity"/>
    <property type="evidence" value="ECO:0007669"/>
    <property type="project" value="UniProtKB-EC"/>
</dbReference>
<dbReference type="EMBL" id="CP038804">
    <property type="protein sequence ID" value="UTY33324.1"/>
    <property type="molecule type" value="Genomic_DNA"/>
</dbReference>
<dbReference type="InterPro" id="IPR004398">
    <property type="entry name" value="RNA_MeTrfase_RsmD"/>
</dbReference>